<organism evidence="2 3">
    <name type="scientific">Penicillium brevicompactum</name>
    <dbReference type="NCBI Taxonomy" id="5074"/>
    <lineage>
        <taxon>Eukaryota</taxon>
        <taxon>Fungi</taxon>
        <taxon>Dikarya</taxon>
        <taxon>Ascomycota</taxon>
        <taxon>Pezizomycotina</taxon>
        <taxon>Eurotiomycetes</taxon>
        <taxon>Eurotiomycetidae</taxon>
        <taxon>Eurotiales</taxon>
        <taxon>Aspergillaceae</taxon>
        <taxon>Penicillium</taxon>
    </lineage>
</organism>
<feature type="region of interest" description="Disordered" evidence="1">
    <location>
        <begin position="354"/>
        <end position="383"/>
    </location>
</feature>
<dbReference type="GO" id="GO:0000964">
    <property type="term" value="P:mitochondrial RNA 5'-end processing"/>
    <property type="evidence" value="ECO:0007669"/>
    <property type="project" value="TreeGrafter"/>
</dbReference>
<comment type="caution">
    <text evidence="2">The sequence shown here is derived from an EMBL/GenBank/DDBJ whole genome shotgun (WGS) entry which is preliminary data.</text>
</comment>
<evidence type="ECO:0000256" key="1">
    <source>
        <dbReference type="SAM" id="MobiDB-lite"/>
    </source>
</evidence>
<accession>A0A9W9QPK8</accession>
<keyword evidence="3" id="KW-1185">Reference proteome</keyword>
<feature type="region of interest" description="Disordered" evidence="1">
    <location>
        <begin position="223"/>
        <end position="331"/>
    </location>
</feature>
<reference evidence="2" key="1">
    <citation type="submission" date="2022-12" db="EMBL/GenBank/DDBJ databases">
        <authorList>
            <person name="Petersen C."/>
        </authorList>
    </citation>
    <scope>NUCLEOTIDE SEQUENCE</scope>
    <source>
        <strain evidence="2">IBT 35675</strain>
    </source>
</reference>
<dbReference type="InterPro" id="IPR013943">
    <property type="entry name" value="Pet127"/>
</dbReference>
<dbReference type="PANTHER" id="PTHR31014">
    <property type="entry name" value="MITOCHONDRIAL TRANSLATION SYSTEM COMPONENT PET127-RELATED"/>
    <property type="match status" value="1"/>
</dbReference>
<sequence>MRSFLFDARCGHFAPIPPSVRIMDQSAQVQSPVKQQNPFLPTTPEARRKVLRPLRAQVAQITTQRAQDRALLYDALTNCLENWTPDSQVVHNIKKKRLELLDDALEIAQCLSRSEKAALETGHQLLALLNNTTDVNQRDIGMEKSIRETEASVQNSQKYISKTNSVRESLQADRERVLRGEEVSESRSRWCKVANNLRENARVMALLGSTPQQNIAAQDLNTQSGECNSAEGSAEDAKKEPNENSQSPSTKQDIDTRVLESNSAASGEKKPEKNLQSPAAEQDIDTRALESNSAASGEKKPEENLQSPAAEQDIMTPVSGSNLAESKPSETEELPRLILDYKQDIVSQILASSSQNAPALSPDAQKSLASADASFNEDEPENQREALKHIARYIETKHRGQLSPQQSSLVALDAPMAPVPGLSFGLDRVLFNPGVYQLRDPRSRVYNFDPYLGEVMPVSEFDYSSLKPYITSSQDVTALEMAAKHQKKYFGSSSSMTSVLSHFHYLLSAWRPVSVRQMSSGFPENLRNFTRLLRAPAAMFLHYKEKEDTYAIDADKEYDSANILANLGKSMEKMLTLPKEEFERYRRSSPNKIDAEEESAIPESYHFTGAGNFLMRSQLDAYDPRLPGTGMYDLKTRAVVSIRMDVRQHENGMGYEIKDRFGTYESFEREYFDMIRAAFLKYSLQVRIGRMDGIFVAYHNIERIFGFQYISLPEMDQSLHGQNNTILGDREFELSLGLWEKIMDRATEKFPKQSLRFHFETREGSTPFMYIFAEPVTDQQIRAIQTKNKAEIDAFNDRLFNPNQPLSEVMDLGSDNSSEEPPTFEETPVNEDAENQPDAQADGDVLAMTLITQNKVNGRIVDRPENLRAKDQWDVSYELNELDAQRGKALLRMMKKRRADTWLRTGDDETGERDTYLKLLDSITQRGRAFREKEKLKDAEEGIIEYETSRKSG</sequence>
<proteinExistence type="predicted"/>
<reference evidence="2" key="2">
    <citation type="journal article" date="2023" name="IMA Fungus">
        <title>Comparative genomic study of the Penicillium genus elucidates a diverse pangenome and 15 lateral gene transfer events.</title>
        <authorList>
            <person name="Petersen C."/>
            <person name="Sorensen T."/>
            <person name="Nielsen M.R."/>
            <person name="Sondergaard T.E."/>
            <person name="Sorensen J.L."/>
            <person name="Fitzpatrick D.A."/>
            <person name="Frisvad J.C."/>
            <person name="Nielsen K.L."/>
        </authorList>
    </citation>
    <scope>NUCLEOTIDE SEQUENCE</scope>
    <source>
        <strain evidence="2">IBT 35675</strain>
    </source>
</reference>
<dbReference type="Pfam" id="PF08634">
    <property type="entry name" value="Pet127"/>
    <property type="match status" value="1"/>
</dbReference>
<name>A0A9W9QPK8_PENBR</name>
<dbReference type="AlphaFoldDB" id="A0A9W9QPK8"/>
<feature type="region of interest" description="Disordered" evidence="1">
    <location>
        <begin position="805"/>
        <end position="837"/>
    </location>
</feature>
<dbReference type="EMBL" id="JAPZBR010000008">
    <property type="protein sequence ID" value="KAJ5341728.1"/>
    <property type="molecule type" value="Genomic_DNA"/>
</dbReference>
<dbReference type="Proteomes" id="UP001148299">
    <property type="component" value="Unassembled WGS sequence"/>
</dbReference>
<dbReference type="GO" id="GO:0005740">
    <property type="term" value="C:mitochondrial envelope"/>
    <property type="evidence" value="ECO:0007669"/>
    <property type="project" value="TreeGrafter"/>
</dbReference>
<protein>
    <submittedName>
        <fullName evidence="2">Uncharacterized protein</fullName>
    </submittedName>
</protein>
<gene>
    <name evidence="2" type="ORF">N7541_010852</name>
</gene>
<evidence type="ECO:0000313" key="3">
    <source>
        <dbReference type="Proteomes" id="UP001148299"/>
    </source>
</evidence>
<evidence type="ECO:0000313" key="2">
    <source>
        <dbReference type="EMBL" id="KAJ5341728.1"/>
    </source>
</evidence>
<dbReference type="PANTHER" id="PTHR31014:SF0">
    <property type="entry name" value="MITOCHONDRIAL TRANSLATION SYSTEM COMPONENT PET127-RELATED"/>
    <property type="match status" value="1"/>
</dbReference>